<dbReference type="EMBL" id="JACXVP010000011">
    <property type="protein sequence ID" value="KAG5575600.1"/>
    <property type="molecule type" value="Genomic_DNA"/>
</dbReference>
<dbReference type="PANTHER" id="PTHR35218:SF8">
    <property type="entry name" value="ENDONUCLEASE_EXONUCLEASE_PHOSPHATASE"/>
    <property type="match status" value="1"/>
</dbReference>
<reference evidence="1 2" key="1">
    <citation type="submission" date="2020-09" db="EMBL/GenBank/DDBJ databases">
        <title>De no assembly of potato wild relative species, Solanum commersonii.</title>
        <authorList>
            <person name="Cho K."/>
        </authorList>
    </citation>
    <scope>NUCLEOTIDE SEQUENCE [LARGE SCALE GENOMIC DNA]</scope>
    <source>
        <strain evidence="1">LZ3.2</strain>
        <tissue evidence="1">Leaf</tissue>
    </source>
</reference>
<dbReference type="Gene3D" id="3.60.10.10">
    <property type="entry name" value="Endonuclease/exonuclease/phosphatase"/>
    <property type="match status" value="1"/>
</dbReference>
<dbReference type="PANTHER" id="PTHR35218">
    <property type="entry name" value="RNASE H DOMAIN-CONTAINING PROTEIN"/>
    <property type="match status" value="1"/>
</dbReference>
<gene>
    <name evidence="1" type="ORF">H5410_055734</name>
</gene>
<name>A0A9J5WKP4_SOLCO</name>
<dbReference type="AlphaFoldDB" id="A0A9J5WKP4"/>
<dbReference type="InterPro" id="IPR036691">
    <property type="entry name" value="Endo/exonu/phosph_ase_sf"/>
</dbReference>
<evidence type="ECO:0000313" key="2">
    <source>
        <dbReference type="Proteomes" id="UP000824120"/>
    </source>
</evidence>
<keyword evidence="2" id="KW-1185">Reference proteome</keyword>
<dbReference type="OrthoDB" id="692400at2759"/>
<organism evidence="1 2">
    <name type="scientific">Solanum commersonii</name>
    <name type="common">Commerson's wild potato</name>
    <name type="synonym">Commerson's nightshade</name>
    <dbReference type="NCBI Taxonomy" id="4109"/>
    <lineage>
        <taxon>Eukaryota</taxon>
        <taxon>Viridiplantae</taxon>
        <taxon>Streptophyta</taxon>
        <taxon>Embryophyta</taxon>
        <taxon>Tracheophyta</taxon>
        <taxon>Spermatophyta</taxon>
        <taxon>Magnoliopsida</taxon>
        <taxon>eudicotyledons</taxon>
        <taxon>Gunneridae</taxon>
        <taxon>Pentapetalae</taxon>
        <taxon>asterids</taxon>
        <taxon>lamiids</taxon>
        <taxon>Solanales</taxon>
        <taxon>Solanaceae</taxon>
        <taxon>Solanoideae</taxon>
        <taxon>Solaneae</taxon>
        <taxon>Solanum</taxon>
    </lineage>
</organism>
<dbReference type="Proteomes" id="UP000824120">
    <property type="component" value="Chromosome 11"/>
</dbReference>
<dbReference type="SUPFAM" id="SSF56219">
    <property type="entry name" value="DNase I-like"/>
    <property type="match status" value="1"/>
</dbReference>
<comment type="caution">
    <text evidence="1">The sequence shown here is derived from an EMBL/GenBank/DDBJ whole genome shotgun (WGS) entry which is preliminary data.</text>
</comment>
<sequence length="123" mass="14140">MTEHRHLTDELKFDAQIQFASNGFSEGSMIMWKEDILKLENINVTLQGFHVMVNVLPNSQPWFFFAIYASPDFPTGIQLWNELCSLSHRVSGEWLIEGDFNEVLHAREKLEGSNINNSRASLL</sequence>
<evidence type="ECO:0000313" key="1">
    <source>
        <dbReference type="EMBL" id="KAG5575600.1"/>
    </source>
</evidence>
<accession>A0A9J5WKP4</accession>
<proteinExistence type="predicted"/>
<protein>
    <submittedName>
        <fullName evidence="1">Uncharacterized protein</fullName>
    </submittedName>
</protein>